<accession>A0A517LDD8</accession>
<evidence type="ECO:0000313" key="3">
    <source>
        <dbReference type="Proteomes" id="UP000316270"/>
    </source>
</evidence>
<dbReference type="GO" id="GO:0008237">
    <property type="term" value="F:metallopeptidase activity"/>
    <property type="evidence" value="ECO:0007669"/>
    <property type="project" value="InterPro"/>
</dbReference>
<dbReference type="Gene3D" id="3.40.390.10">
    <property type="entry name" value="Collagenase (Catalytic Domain)"/>
    <property type="match status" value="1"/>
</dbReference>
<dbReference type="EMBL" id="CP042194">
    <property type="protein sequence ID" value="QDS73596.1"/>
    <property type="molecule type" value="Genomic_DNA"/>
</dbReference>
<organism evidence="2 3">
    <name type="scientific">Venturia effusa</name>
    <dbReference type="NCBI Taxonomy" id="50376"/>
    <lineage>
        <taxon>Eukaryota</taxon>
        <taxon>Fungi</taxon>
        <taxon>Dikarya</taxon>
        <taxon>Ascomycota</taxon>
        <taxon>Pezizomycotina</taxon>
        <taxon>Dothideomycetes</taxon>
        <taxon>Pleosporomycetidae</taxon>
        <taxon>Venturiales</taxon>
        <taxon>Venturiaceae</taxon>
        <taxon>Venturia</taxon>
    </lineage>
</organism>
<dbReference type="InterPro" id="IPR024079">
    <property type="entry name" value="MetalloPept_cat_dom_sf"/>
</dbReference>
<dbReference type="Proteomes" id="UP000316270">
    <property type="component" value="Chromosome 10"/>
</dbReference>
<protein>
    <submittedName>
        <fullName evidence="2">Uncharacterized protein</fullName>
    </submittedName>
</protein>
<feature type="signal peptide" evidence="1">
    <location>
        <begin position="1"/>
        <end position="17"/>
    </location>
</feature>
<name>A0A517LDD8_9PEZI</name>
<proteinExistence type="predicted"/>
<dbReference type="OrthoDB" id="5381562at2759"/>
<gene>
    <name evidence="2" type="ORF">FKW77_001560</name>
</gene>
<dbReference type="AlphaFoldDB" id="A0A517LDD8"/>
<reference evidence="2 3" key="1">
    <citation type="submission" date="2019-07" db="EMBL/GenBank/DDBJ databases">
        <title>Finished genome of Venturia effusa.</title>
        <authorList>
            <person name="Young C.A."/>
            <person name="Cox M.P."/>
            <person name="Ganley A.R.D."/>
            <person name="David W.J."/>
        </authorList>
    </citation>
    <scope>NUCLEOTIDE SEQUENCE [LARGE SCALE GENOMIC DNA]</scope>
    <source>
        <strain evidence="3">albino</strain>
    </source>
</reference>
<sequence>MSVLLILLCSLLCVTHAVSDSSSPPSIIKRALVSETSCDDAQDNPINQFLFQAVVLANSTLDKKLPDGTDFRHSTAYSNYFTEADWPIVSSMYRHVNDFTWKREQRNPQVWFLCSQPDAVPTACTSEQRIAFADPDPYPYTWDPAQWLPSSGIGFCSSFFGSKSPLLSQYLFSKSSQEWCKGETFGDFHNVGFFAMQLFVGMDVYGALAKIPSRPIPRKDGFYPRLTTHGATVSADLSGELPAVAARSLKKAWDDAASHGGAAAPLQRVQNGPSYAAAAVEWYFLTLCGRDREYAIPI</sequence>
<keyword evidence="3" id="KW-1185">Reference proteome</keyword>
<feature type="chain" id="PRO_5022040554" evidence="1">
    <location>
        <begin position="18"/>
        <end position="298"/>
    </location>
</feature>
<evidence type="ECO:0000313" key="2">
    <source>
        <dbReference type="EMBL" id="QDS73596.1"/>
    </source>
</evidence>
<keyword evidence="1" id="KW-0732">Signal</keyword>
<evidence type="ECO:0000256" key="1">
    <source>
        <dbReference type="SAM" id="SignalP"/>
    </source>
</evidence>